<evidence type="ECO:0000313" key="1">
    <source>
        <dbReference type="EMBL" id="MBX67918.1"/>
    </source>
</evidence>
<name>A0A2P2QLR9_RHIMU</name>
<proteinExistence type="predicted"/>
<accession>A0A2P2QLR9</accession>
<dbReference type="AlphaFoldDB" id="A0A2P2QLR9"/>
<reference evidence="1" key="1">
    <citation type="submission" date="2018-02" db="EMBL/GenBank/DDBJ databases">
        <title>Rhizophora mucronata_Transcriptome.</title>
        <authorList>
            <person name="Meera S.P."/>
            <person name="Sreeshan A."/>
            <person name="Augustine A."/>
        </authorList>
    </citation>
    <scope>NUCLEOTIDE SEQUENCE</scope>
    <source>
        <tissue evidence="1">Leaf</tissue>
    </source>
</reference>
<protein>
    <submittedName>
        <fullName evidence="1">Uncharacterized protein MANES_S087200</fullName>
    </submittedName>
</protein>
<organism evidence="1">
    <name type="scientific">Rhizophora mucronata</name>
    <name type="common">Asiatic mangrove</name>
    <dbReference type="NCBI Taxonomy" id="61149"/>
    <lineage>
        <taxon>Eukaryota</taxon>
        <taxon>Viridiplantae</taxon>
        <taxon>Streptophyta</taxon>
        <taxon>Embryophyta</taxon>
        <taxon>Tracheophyta</taxon>
        <taxon>Spermatophyta</taxon>
        <taxon>Magnoliopsida</taxon>
        <taxon>eudicotyledons</taxon>
        <taxon>Gunneridae</taxon>
        <taxon>Pentapetalae</taxon>
        <taxon>rosids</taxon>
        <taxon>fabids</taxon>
        <taxon>Malpighiales</taxon>
        <taxon>Rhizophoraceae</taxon>
        <taxon>Rhizophora</taxon>
    </lineage>
</organism>
<sequence>MMCNLPLKLADSVDFLVISSYLIGFVLETF</sequence>
<dbReference type="EMBL" id="GGEC01087434">
    <property type="protein sequence ID" value="MBX67918.1"/>
    <property type="molecule type" value="Transcribed_RNA"/>
</dbReference>